<dbReference type="SUPFAM" id="SSF55681">
    <property type="entry name" value="Class II aaRS and biotin synthetases"/>
    <property type="match status" value="1"/>
</dbReference>
<accession>A0AAW1RFU3</accession>
<evidence type="ECO:0000256" key="4">
    <source>
        <dbReference type="ARBA" id="ARBA00022741"/>
    </source>
</evidence>
<comment type="caution">
    <text evidence="11">The sequence shown here is derived from an EMBL/GenBank/DDBJ whole genome shotgun (WGS) entry which is preliminary data.</text>
</comment>
<proteinExistence type="inferred from homology"/>
<evidence type="ECO:0000256" key="6">
    <source>
        <dbReference type="ARBA" id="ARBA00022917"/>
    </source>
</evidence>
<dbReference type="NCBIfam" id="NF003037">
    <property type="entry name" value="PRK03932.1"/>
    <property type="match status" value="1"/>
</dbReference>
<feature type="coiled-coil region" evidence="9">
    <location>
        <begin position="2"/>
        <end position="29"/>
    </location>
</feature>
<dbReference type="PRINTS" id="PR01042">
    <property type="entry name" value="TRNASYNTHASP"/>
</dbReference>
<evidence type="ECO:0000313" key="12">
    <source>
        <dbReference type="Proteomes" id="UP001445335"/>
    </source>
</evidence>
<dbReference type="GO" id="GO:0004816">
    <property type="term" value="F:asparagine-tRNA ligase activity"/>
    <property type="evidence" value="ECO:0007669"/>
    <property type="project" value="UniProtKB-EC"/>
</dbReference>
<gene>
    <name evidence="11" type="ORF">WJX81_004893</name>
</gene>
<keyword evidence="4" id="KW-0547">Nucleotide-binding</keyword>
<dbReference type="GO" id="GO:0003676">
    <property type="term" value="F:nucleic acid binding"/>
    <property type="evidence" value="ECO:0007669"/>
    <property type="project" value="InterPro"/>
</dbReference>
<dbReference type="FunFam" id="3.30.930.10:FF:000016">
    <property type="entry name" value="Asparagine--tRNA ligase"/>
    <property type="match status" value="1"/>
</dbReference>
<dbReference type="InterPro" id="IPR006195">
    <property type="entry name" value="aa-tRNA-synth_II"/>
</dbReference>
<feature type="domain" description="Aminoacyl-transfer RNA synthetases class-II family profile" evidence="10">
    <location>
        <begin position="354"/>
        <end position="588"/>
    </location>
</feature>
<keyword evidence="12" id="KW-1185">Reference proteome</keyword>
<dbReference type="Pfam" id="PF01336">
    <property type="entry name" value="tRNA_anti-codon"/>
    <property type="match status" value="1"/>
</dbReference>
<evidence type="ECO:0000256" key="2">
    <source>
        <dbReference type="ARBA" id="ARBA00012816"/>
    </source>
</evidence>
<dbReference type="GO" id="GO:0005739">
    <property type="term" value="C:mitochondrion"/>
    <property type="evidence" value="ECO:0007669"/>
    <property type="project" value="TreeGrafter"/>
</dbReference>
<dbReference type="InterPro" id="IPR004522">
    <property type="entry name" value="Asn-tRNA-ligase"/>
</dbReference>
<dbReference type="CDD" id="cd04318">
    <property type="entry name" value="EcAsnRS_like_N"/>
    <property type="match status" value="1"/>
</dbReference>
<reference evidence="11 12" key="1">
    <citation type="journal article" date="2024" name="Nat. Commun.">
        <title>Phylogenomics reveals the evolutionary origins of lichenization in chlorophyte algae.</title>
        <authorList>
            <person name="Puginier C."/>
            <person name="Libourel C."/>
            <person name="Otte J."/>
            <person name="Skaloud P."/>
            <person name="Haon M."/>
            <person name="Grisel S."/>
            <person name="Petersen M."/>
            <person name="Berrin J.G."/>
            <person name="Delaux P.M."/>
            <person name="Dal Grande F."/>
            <person name="Keller J."/>
        </authorList>
    </citation>
    <scope>NUCLEOTIDE SEQUENCE [LARGE SCALE GENOMIC DNA]</scope>
    <source>
        <strain evidence="11 12">SAG 245.80</strain>
    </source>
</reference>
<dbReference type="Proteomes" id="UP001445335">
    <property type="component" value="Unassembled WGS sequence"/>
</dbReference>
<comment type="catalytic activity">
    <reaction evidence="8">
        <text>tRNA(Asn) + L-asparagine + ATP = L-asparaginyl-tRNA(Asn) + AMP + diphosphate + H(+)</text>
        <dbReference type="Rhea" id="RHEA:11180"/>
        <dbReference type="Rhea" id="RHEA-COMP:9659"/>
        <dbReference type="Rhea" id="RHEA-COMP:9674"/>
        <dbReference type="ChEBI" id="CHEBI:15378"/>
        <dbReference type="ChEBI" id="CHEBI:30616"/>
        <dbReference type="ChEBI" id="CHEBI:33019"/>
        <dbReference type="ChEBI" id="CHEBI:58048"/>
        <dbReference type="ChEBI" id="CHEBI:78442"/>
        <dbReference type="ChEBI" id="CHEBI:78515"/>
        <dbReference type="ChEBI" id="CHEBI:456215"/>
        <dbReference type="EC" id="6.1.1.22"/>
    </reaction>
</comment>
<dbReference type="PANTHER" id="PTHR22594:SF34">
    <property type="entry name" value="ASPARAGINE--TRNA LIGASE, MITOCHONDRIAL-RELATED"/>
    <property type="match status" value="1"/>
</dbReference>
<evidence type="ECO:0000259" key="10">
    <source>
        <dbReference type="PROSITE" id="PS50862"/>
    </source>
</evidence>
<dbReference type="Pfam" id="PF00152">
    <property type="entry name" value="tRNA-synt_2"/>
    <property type="match status" value="2"/>
</dbReference>
<dbReference type="Gene3D" id="3.30.930.10">
    <property type="entry name" value="Bira Bifunctional Protein, Domain 2"/>
    <property type="match status" value="1"/>
</dbReference>
<dbReference type="EC" id="6.1.1.22" evidence="2"/>
<dbReference type="InterPro" id="IPR004364">
    <property type="entry name" value="Aa-tRNA-synt_II"/>
</dbReference>
<evidence type="ECO:0000256" key="9">
    <source>
        <dbReference type="SAM" id="Coils"/>
    </source>
</evidence>
<keyword evidence="5" id="KW-0067">ATP-binding</keyword>
<protein>
    <recommendedName>
        <fullName evidence="2">asparagine--tRNA ligase</fullName>
        <ecNumber evidence="2">6.1.1.22</ecNumber>
    </recommendedName>
</protein>
<organism evidence="11 12">
    <name type="scientific">Elliptochloris bilobata</name>
    <dbReference type="NCBI Taxonomy" id="381761"/>
    <lineage>
        <taxon>Eukaryota</taxon>
        <taxon>Viridiplantae</taxon>
        <taxon>Chlorophyta</taxon>
        <taxon>core chlorophytes</taxon>
        <taxon>Trebouxiophyceae</taxon>
        <taxon>Trebouxiophyceae incertae sedis</taxon>
        <taxon>Elliptochloris clade</taxon>
        <taxon>Elliptochloris</taxon>
    </lineage>
</organism>
<dbReference type="AlphaFoldDB" id="A0AAW1RFU3"/>
<dbReference type="EMBL" id="JALJOU010000040">
    <property type="protein sequence ID" value="KAK9832624.1"/>
    <property type="molecule type" value="Genomic_DNA"/>
</dbReference>
<name>A0AAW1RFU3_9CHLO</name>
<dbReference type="CDD" id="cd00776">
    <property type="entry name" value="AsxRS_core"/>
    <property type="match status" value="1"/>
</dbReference>
<evidence type="ECO:0000256" key="8">
    <source>
        <dbReference type="ARBA" id="ARBA00047844"/>
    </source>
</evidence>
<dbReference type="PROSITE" id="PS50862">
    <property type="entry name" value="AA_TRNA_LIGASE_II"/>
    <property type="match status" value="1"/>
</dbReference>
<dbReference type="InterPro" id="IPR045864">
    <property type="entry name" value="aa-tRNA-synth_II/BPL/LPL"/>
</dbReference>
<dbReference type="NCBIfam" id="TIGR00457">
    <property type="entry name" value="asnS"/>
    <property type="match status" value="1"/>
</dbReference>
<dbReference type="GO" id="GO:0006421">
    <property type="term" value="P:asparaginyl-tRNA aminoacylation"/>
    <property type="evidence" value="ECO:0007669"/>
    <property type="project" value="InterPro"/>
</dbReference>
<evidence type="ECO:0000256" key="3">
    <source>
        <dbReference type="ARBA" id="ARBA00022598"/>
    </source>
</evidence>
<comment type="similarity">
    <text evidence="1">Belongs to the class-II aminoacyl-tRNA synthetase family.</text>
</comment>
<keyword evidence="6" id="KW-0648">Protein biosynthesis</keyword>
<evidence type="ECO:0000256" key="7">
    <source>
        <dbReference type="ARBA" id="ARBA00023146"/>
    </source>
</evidence>
<dbReference type="InterPro" id="IPR004365">
    <property type="entry name" value="NA-bd_OB_tRNA"/>
</dbReference>
<keyword evidence="7" id="KW-0030">Aminoacyl-tRNA synthetase</keyword>
<evidence type="ECO:0000256" key="5">
    <source>
        <dbReference type="ARBA" id="ARBA00022840"/>
    </source>
</evidence>
<dbReference type="GO" id="GO:0005524">
    <property type="term" value="F:ATP binding"/>
    <property type="evidence" value="ECO:0007669"/>
    <property type="project" value="UniProtKB-KW"/>
</dbReference>
<dbReference type="InterPro" id="IPR002312">
    <property type="entry name" value="Asp/Asn-tRNA-synth_IIb"/>
</dbReference>
<dbReference type="InterPro" id="IPR012340">
    <property type="entry name" value="NA-bd_OB-fold"/>
</dbReference>
<evidence type="ECO:0000313" key="11">
    <source>
        <dbReference type="EMBL" id="KAK9832624.1"/>
    </source>
</evidence>
<keyword evidence="9" id="KW-0175">Coiled coil</keyword>
<dbReference type="PANTHER" id="PTHR22594">
    <property type="entry name" value="ASPARTYL/LYSYL-TRNA SYNTHETASE"/>
    <property type="match status" value="1"/>
</dbReference>
<evidence type="ECO:0000256" key="1">
    <source>
        <dbReference type="ARBA" id="ARBA00008226"/>
    </source>
</evidence>
<keyword evidence="3" id="KW-0436">Ligase</keyword>
<dbReference type="Gene3D" id="2.40.50.140">
    <property type="entry name" value="Nucleic acid-binding proteins"/>
    <property type="match status" value="1"/>
</dbReference>
<dbReference type="HAMAP" id="MF_00534">
    <property type="entry name" value="Asn_tRNA_synth"/>
    <property type="match status" value="1"/>
</dbReference>
<sequence>MADGAVDEVESLRQQVAELQLQLKAKNGAALAQSADGRDTVAPYSRSFQRTMVATVLSSPDEGVGLVGCTLRIGGWVRTGREAGAGAFAFLEVSDGSCFGNIQVMVTKEVAEAVGGLKAITSAGTSVLVEGELTETPPGTKQKVELKAMALLHVGPCDNSAGEYPLAKKKQTMEFLREIMHLRARTNTIGAVARVRNALAAATHAFFQGRGFLYVHTPVVTASDCEGAGEMFQVTTLLTKADEKPPAKPSAEAIAEKQAAVDDRVAEMDQLRADEAADSKVKGLAKKVKNSEVALQRVRDDLAKIMELTRVEGGILRTEDGKVDYRADFFGKPAFLTVSGQLNAEYYACALSNVYTFGPTFRAENSHTARHLAEFLMIEPEMAFCTLEDDMQCAEDYVRFCCRHLLDTCRLDLEFLGKQVDSGAIARLEAVADTPFKRLSYTEAVGILEEVVRSKKKKFEFPVKWGVDLQSEHERYLTEEVFQQPVIVYNYPRAIKAFYMRQNDDGRTVAAMDVLVPKVGELIGGSQREERLEVLKERLEEAGMPLEPYAAYLDLRKYGTVPHAGFGLGFERLVLFATGLENIREAIPFPRWPGHADF</sequence>
<dbReference type="SUPFAM" id="SSF50249">
    <property type="entry name" value="Nucleic acid-binding proteins"/>
    <property type="match status" value="1"/>
</dbReference>